<reference evidence="2" key="1">
    <citation type="journal article" date="2022" name="bioRxiv">
        <title>Sequencing and chromosome-scale assembly of the giantPleurodeles waltlgenome.</title>
        <authorList>
            <person name="Brown T."/>
            <person name="Elewa A."/>
            <person name="Iarovenko S."/>
            <person name="Subramanian E."/>
            <person name="Araus A.J."/>
            <person name="Petzold A."/>
            <person name="Susuki M."/>
            <person name="Suzuki K.-i.T."/>
            <person name="Hayashi T."/>
            <person name="Toyoda A."/>
            <person name="Oliveira C."/>
            <person name="Osipova E."/>
            <person name="Leigh N.D."/>
            <person name="Simon A."/>
            <person name="Yun M.H."/>
        </authorList>
    </citation>
    <scope>NUCLEOTIDE SEQUENCE</scope>
    <source>
        <strain evidence="2">20211129_DDA</strain>
        <tissue evidence="2">Liver</tissue>
    </source>
</reference>
<comment type="caution">
    <text evidence="2">The sequence shown here is derived from an EMBL/GenBank/DDBJ whole genome shotgun (WGS) entry which is preliminary data.</text>
</comment>
<gene>
    <name evidence="2" type="ORF">NDU88_001604</name>
</gene>
<feature type="non-terminal residue" evidence="2">
    <location>
        <position position="84"/>
    </location>
</feature>
<evidence type="ECO:0000313" key="3">
    <source>
        <dbReference type="Proteomes" id="UP001066276"/>
    </source>
</evidence>
<feature type="non-terminal residue" evidence="2">
    <location>
        <position position="1"/>
    </location>
</feature>
<proteinExistence type="predicted"/>
<organism evidence="2 3">
    <name type="scientific">Pleurodeles waltl</name>
    <name type="common">Iberian ribbed newt</name>
    <dbReference type="NCBI Taxonomy" id="8319"/>
    <lineage>
        <taxon>Eukaryota</taxon>
        <taxon>Metazoa</taxon>
        <taxon>Chordata</taxon>
        <taxon>Craniata</taxon>
        <taxon>Vertebrata</taxon>
        <taxon>Euteleostomi</taxon>
        <taxon>Amphibia</taxon>
        <taxon>Batrachia</taxon>
        <taxon>Caudata</taxon>
        <taxon>Salamandroidea</taxon>
        <taxon>Salamandridae</taxon>
        <taxon>Pleurodelinae</taxon>
        <taxon>Pleurodeles</taxon>
    </lineage>
</organism>
<dbReference type="AlphaFoldDB" id="A0AAV7MP75"/>
<sequence length="84" mass="9031">TRLCPVAGSDPEPEVPNGFLPAGASLRRAWTGWGGRVLTSSGGTRSRTSSSSRGWAAEPTAMCTRPEIYIQGRWLQLKLSSLNK</sequence>
<evidence type="ECO:0000256" key="1">
    <source>
        <dbReference type="SAM" id="MobiDB-lite"/>
    </source>
</evidence>
<keyword evidence="3" id="KW-1185">Reference proteome</keyword>
<protein>
    <submittedName>
        <fullName evidence="2">Uncharacterized protein</fullName>
    </submittedName>
</protein>
<feature type="compositionally biased region" description="Low complexity" evidence="1">
    <location>
        <begin position="39"/>
        <end position="54"/>
    </location>
</feature>
<dbReference type="EMBL" id="JANPWB010000013">
    <property type="protein sequence ID" value="KAJ1104192.1"/>
    <property type="molecule type" value="Genomic_DNA"/>
</dbReference>
<feature type="region of interest" description="Disordered" evidence="1">
    <location>
        <begin position="37"/>
        <end position="57"/>
    </location>
</feature>
<dbReference type="Proteomes" id="UP001066276">
    <property type="component" value="Chromosome 9"/>
</dbReference>
<evidence type="ECO:0000313" key="2">
    <source>
        <dbReference type="EMBL" id="KAJ1104192.1"/>
    </source>
</evidence>
<name>A0AAV7MP75_PLEWA</name>
<accession>A0AAV7MP75</accession>